<protein>
    <submittedName>
        <fullName evidence="1">Uncharacterized protein</fullName>
    </submittedName>
</protein>
<sequence length="134" mass="14641">MYFLEMYYLVVCWRCCLSPLLAVMILPKSIDHQLDTRLSALDVHVDQAALRVADEVVVGRPPGRRADGPPLLALGVHRGDDVAPRGDVQEAVEVGHVAGQLEPKAPPAFLGLVWFAPGFLVRTSLKKNLACIEC</sequence>
<gene>
    <name evidence="1" type="ORF">PVAP13_2KG493710</name>
</gene>
<organism evidence="1 2">
    <name type="scientific">Panicum virgatum</name>
    <name type="common">Blackwell switchgrass</name>
    <dbReference type="NCBI Taxonomy" id="38727"/>
    <lineage>
        <taxon>Eukaryota</taxon>
        <taxon>Viridiplantae</taxon>
        <taxon>Streptophyta</taxon>
        <taxon>Embryophyta</taxon>
        <taxon>Tracheophyta</taxon>
        <taxon>Spermatophyta</taxon>
        <taxon>Magnoliopsida</taxon>
        <taxon>Liliopsida</taxon>
        <taxon>Poales</taxon>
        <taxon>Poaceae</taxon>
        <taxon>PACMAD clade</taxon>
        <taxon>Panicoideae</taxon>
        <taxon>Panicodae</taxon>
        <taxon>Paniceae</taxon>
        <taxon>Panicinae</taxon>
        <taxon>Panicum</taxon>
        <taxon>Panicum sect. Hiantes</taxon>
    </lineage>
</organism>
<comment type="caution">
    <text evidence="1">The sequence shown here is derived from an EMBL/GenBank/DDBJ whole genome shotgun (WGS) entry which is preliminary data.</text>
</comment>
<proteinExistence type="predicted"/>
<dbReference type="AlphaFoldDB" id="A0A8T0WEC5"/>
<evidence type="ECO:0000313" key="2">
    <source>
        <dbReference type="Proteomes" id="UP000823388"/>
    </source>
</evidence>
<dbReference type="Proteomes" id="UP000823388">
    <property type="component" value="Chromosome 2K"/>
</dbReference>
<evidence type="ECO:0000313" key="1">
    <source>
        <dbReference type="EMBL" id="KAG2646200.1"/>
    </source>
</evidence>
<reference evidence="1" key="1">
    <citation type="submission" date="2020-05" db="EMBL/GenBank/DDBJ databases">
        <title>WGS assembly of Panicum virgatum.</title>
        <authorList>
            <person name="Lovell J.T."/>
            <person name="Jenkins J."/>
            <person name="Shu S."/>
            <person name="Juenger T.E."/>
            <person name="Schmutz J."/>
        </authorList>
    </citation>
    <scope>NUCLEOTIDE SEQUENCE</scope>
    <source>
        <strain evidence="1">AP13</strain>
    </source>
</reference>
<dbReference type="EMBL" id="CM029039">
    <property type="protein sequence ID" value="KAG2646200.1"/>
    <property type="molecule type" value="Genomic_DNA"/>
</dbReference>
<keyword evidence="2" id="KW-1185">Reference proteome</keyword>
<name>A0A8T0WEC5_PANVG</name>
<accession>A0A8T0WEC5</accession>